<evidence type="ECO:0000256" key="1">
    <source>
        <dbReference type="SAM" id="MobiDB-lite"/>
    </source>
</evidence>
<dbReference type="RefSeq" id="WP_305517194.1">
    <property type="nucleotide sequence ID" value="NZ_JAUPEV010000007.1"/>
</dbReference>
<protein>
    <submittedName>
        <fullName evidence="3">Uncharacterized protein</fullName>
    </submittedName>
</protein>
<comment type="caution">
    <text evidence="3">The sequence shown here is derived from an EMBL/GenBank/DDBJ whole genome shotgun (WGS) entry which is preliminary data.</text>
</comment>
<name>A0AA90PZ49_9HELI</name>
<dbReference type="EMBL" id="JAUYZK010000007">
    <property type="protein sequence ID" value="MDP2539223.1"/>
    <property type="molecule type" value="Genomic_DNA"/>
</dbReference>
<accession>A0AA90PZ49</accession>
<evidence type="ECO:0000313" key="5">
    <source>
        <dbReference type="Proteomes" id="UP001240777"/>
    </source>
</evidence>
<proteinExistence type="predicted"/>
<reference evidence="2" key="2">
    <citation type="submission" date="2023-07" db="EMBL/GenBank/DDBJ databases">
        <authorList>
            <person name="Aydin F."/>
            <person name="Tarhane S."/>
            <person name="Saticioglu I.B."/>
            <person name="Karakaya E."/>
            <person name="Abay S."/>
            <person name="Guran O."/>
            <person name="Bozkurt E."/>
            <person name="Uzum N."/>
            <person name="Olgun K."/>
            <person name="Jablonski D."/>
        </authorList>
    </citation>
    <scope>NUCLEOTIDE SEQUENCE</scope>
    <source>
        <strain evidence="2">Faydin-H75</strain>
    </source>
</reference>
<gene>
    <name evidence="2" type="ORF">Q5I04_05410</name>
    <name evidence="3" type="ORF">Q5I06_05490</name>
</gene>
<evidence type="ECO:0000313" key="2">
    <source>
        <dbReference type="EMBL" id="MDO7253347.1"/>
    </source>
</evidence>
<reference evidence="2 4" key="3">
    <citation type="journal article" date="2024" name="Syst. Appl. Microbiol.">
        <title>Helicobacter cappadocius sp. nov., from lizards: The first psychrotrophic Helicobacter species.</title>
        <authorList>
            <person name="Aydin F."/>
            <person name="Tarhane S."/>
            <person name="Karakaya E."/>
            <person name="Abay S."/>
            <person name="Kayman T."/>
            <person name="Guran O."/>
            <person name="Bozkurt E."/>
            <person name="Uzum N."/>
            <person name="Avci A."/>
            <person name="Olgun K."/>
            <person name="Jablonski D."/>
            <person name="Guran C."/>
            <person name="Burcin Saticioglu I."/>
        </authorList>
    </citation>
    <scope>NUCLEOTIDE SEQUENCE [LARGE SCALE GENOMIC DNA]</scope>
    <source>
        <strain evidence="2">Faydin-H75</strain>
        <strain evidence="4">faydin-H76</strain>
    </source>
</reference>
<dbReference type="AlphaFoldDB" id="A0AA90PZ49"/>
<evidence type="ECO:0000313" key="3">
    <source>
        <dbReference type="EMBL" id="MDP2539223.1"/>
    </source>
</evidence>
<dbReference type="Proteomes" id="UP001240777">
    <property type="component" value="Unassembled WGS sequence"/>
</dbReference>
<feature type="region of interest" description="Disordered" evidence="1">
    <location>
        <begin position="46"/>
        <end position="88"/>
    </location>
</feature>
<keyword evidence="5" id="KW-1185">Reference proteome</keyword>
<sequence length="100" mass="11197">MAISPIGNITYINQNSQLNSTQQANAIARGDMTDVIAREFEDKLKDVQEVRPTEDSQSVNPDSKGNGAFEEENKKEQKQTQATQDEQIVVHSEHILDIKV</sequence>
<reference evidence="3 5" key="1">
    <citation type="submission" date="2023-07" db="EMBL/GenBank/DDBJ databases">
        <title>Unpublished Manusciprt.</title>
        <authorList>
            <person name="Aydin F."/>
            <person name="Tarhane S."/>
            <person name="Saticioglu I.B."/>
            <person name="Karakaya E."/>
            <person name="Abay S."/>
            <person name="Guran O."/>
            <person name="Bozkurt E."/>
            <person name="Uzum N."/>
            <person name="Olgun K."/>
            <person name="Jablonski D."/>
        </authorList>
    </citation>
    <scope>NUCLEOTIDE SEQUENCE</scope>
    <source>
        <strain evidence="5">faydin-H75</strain>
        <strain evidence="3">Faydin-H76</strain>
    </source>
</reference>
<organism evidence="3 4">
    <name type="scientific">Helicobacter cappadocius</name>
    <dbReference type="NCBI Taxonomy" id="3063998"/>
    <lineage>
        <taxon>Bacteria</taxon>
        <taxon>Pseudomonadati</taxon>
        <taxon>Campylobacterota</taxon>
        <taxon>Epsilonproteobacteria</taxon>
        <taxon>Campylobacterales</taxon>
        <taxon>Helicobacteraceae</taxon>
        <taxon>Helicobacter</taxon>
    </lineage>
</organism>
<evidence type="ECO:0000313" key="4">
    <source>
        <dbReference type="Proteomes" id="UP001177258"/>
    </source>
</evidence>
<dbReference type="Proteomes" id="UP001177258">
    <property type="component" value="Unassembled WGS sequence"/>
</dbReference>
<dbReference type="EMBL" id="JAUPEV010000007">
    <property type="protein sequence ID" value="MDO7253347.1"/>
    <property type="molecule type" value="Genomic_DNA"/>
</dbReference>